<feature type="compositionally biased region" description="Polar residues" evidence="1">
    <location>
        <begin position="545"/>
        <end position="565"/>
    </location>
</feature>
<reference evidence="3" key="1">
    <citation type="submission" date="2025-08" db="UniProtKB">
        <authorList>
            <consortium name="RefSeq"/>
        </authorList>
    </citation>
    <scope>IDENTIFICATION</scope>
</reference>
<dbReference type="InterPro" id="IPR019734">
    <property type="entry name" value="TPR_rpt"/>
</dbReference>
<dbReference type="OrthoDB" id="5971337at2759"/>
<dbReference type="PANTHER" id="PTHR44874">
    <property type="entry name" value="TETRATRICOPEPTIDE REPEAT PROTEIN 34"/>
    <property type="match status" value="1"/>
</dbReference>
<protein>
    <submittedName>
        <fullName evidence="3">Uncharacterized protein ttc34</fullName>
    </submittedName>
</protein>
<dbReference type="SMART" id="SM00028">
    <property type="entry name" value="TPR"/>
    <property type="match status" value="8"/>
</dbReference>
<dbReference type="RefSeq" id="XP_012676163.2">
    <property type="nucleotide sequence ID" value="XM_012820709.2"/>
</dbReference>
<dbReference type="Pfam" id="PF13174">
    <property type="entry name" value="TPR_6"/>
    <property type="match status" value="1"/>
</dbReference>
<evidence type="ECO:0000313" key="3">
    <source>
        <dbReference type="RefSeq" id="XP_012676163.2"/>
    </source>
</evidence>
<dbReference type="CTD" id="100287898"/>
<dbReference type="InterPro" id="IPR011990">
    <property type="entry name" value="TPR-like_helical_dom_sf"/>
</dbReference>
<dbReference type="PANTHER" id="PTHR44874:SF1">
    <property type="entry name" value="TETRATRICOPEPTIDE REPEAT PROTEIN 34"/>
    <property type="match status" value="1"/>
</dbReference>
<keyword evidence="2" id="KW-1185">Reference proteome</keyword>
<dbReference type="SUPFAM" id="SSF48452">
    <property type="entry name" value="TPR-like"/>
    <property type="match status" value="4"/>
</dbReference>
<accession>A0A6P3VN56</accession>
<dbReference type="InterPro" id="IPR042161">
    <property type="entry name" value="TTC34"/>
</dbReference>
<dbReference type="Gene3D" id="1.25.40.10">
    <property type="entry name" value="Tetratricopeptide repeat domain"/>
    <property type="match status" value="3"/>
</dbReference>
<gene>
    <name evidence="3" type="primary">ttc34</name>
</gene>
<dbReference type="GeneID" id="105894230"/>
<evidence type="ECO:0000256" key="1">
    <source>
        <dbReference type="SAM" id="MobiDB-lite"/>
    </source>
</evidence>
<proteinExistence type="predicted"/>
<evidence type="ECO:0000313" key="2">
    <source>
        <dbReference type="Proteomes" id="UP000515152"/>
    </source>
</evidence>
<feature type="region of interest" description="Disordered" evidence="1">
    <location>
        <begin position="539"/>
        <end position="565"/>
    </location>
</feature>
<sequence length="1107" mass="121247">MTTSQQATTAGLCQQGDVLVAAGCVVKAAACYTTAFKTHASSTVAHLRGLDGSSIAKVISALEAWLDGEEDVQKSMDGLNKGLAAVFLSTLCPNNLSASLFKMESILQRTNRGSEEILARCSALLNGKGLLTPTGPRRLTLELTQALASFLSEPGSPRALQLYLKAFQRHKSECVRLMRSRQAHHLPKILKAFSDQIQHCPALYSKSQAECKTFDAVDDSPMQGSDILEFLVAITPDDPKVQELQGTFLLSLGMFEESAETFSHALQLYEFQGDKNINMDEAAKLKPAENKANVLVGRAAANFSVGGRASEVCRDLGEAFAIHPATARLQFQQLFSDNGTGTAARIQLRQQAERGLSGYRETVLARPDLRSTKGVELLDPVIAQLRTLCHLEPDGGGRELRVRLADCLLLSGEFREALSISSQLAAATPSQQSYQNTVQVLRGYARVLSNDHQGALEHFQAVIEHQAPHPSSCVRALCGRGLLRMIAGSHYLTALDYLTASGLQPQETAFTVRCLIPWNYRGLLCTVLLEQGRAMLEDIGDKGSGPSSQQEGKGQSTQGKDSLSLSKDGNPGGVHALALLLMELQPGSEAPQILMADALYQLGRVEEAYRLLLSIEHTTTRSPILARLALLQLHRGFLYDANQLLKKLIQCGDTSCLRSLLAVAHPKDRILMEKHCHTASKRTLNGQREESTMREAVAYLSIAIMASGGAATEPLLERAKCYALLGQRKTAIFDFTAILKDHPDHVPARCGRAFTYLTLNQQKECIGDVVAALWVDPEAVTQDILSLKDKGRKLICEWLLQCCRRNLSQQRAAVDPVPCSEEPFKEACLVGAALLKIDDRDPRWHLLNVDTLLAKGDVQAAGAHLQQVFGQEPREASAQARWAVVEVWGKNFRGAAQRLVKVAEREPSTLDFLLQLISPTHRKRLAQAASQEAGRVSEHGQWECALPLLTVAVRAMDEMKPQYLRQRAACLAQLGLHERAVADLDKVIQGHDAADSGVVEHALWAEDLCRRGRSLLLCPRERLALEDFSRALGLHRGRALECVEAGLGRVRLAGHFLHAASQCYAEQQLSEAWTLTECGLKVEAGHAELRRLRARIKHEDSTPCIVH</sequence>
<name>A0A6P3VN56_CLUHA</name>
<dbReference type="Proteomes" id="UP000515152">
    <property type="component" value="Chromosome 4"/>
</dbReference>
<dbReference type="KEGG" id="char:105894230"/>
<dbReference type="AlphaFoldDB" id="A0A6P3VN56"/>
<organism evidence="2 3">
    <name type="scientific">Clupea harengus</name>
    <name type="common">Atlantic herring</name>
    <dbReference type="NCBI Taxonomy" id="7950"/>
    <lineage>
        <taxon>Eukaryota</taxon>
        <taxon>Metazoa</taxon>
        <taxon>Chordata</taxon>
        <taxon>Craniata</taxon>
        <taxon>Vertebrata</taxon>
        <taxon>Euteleostomi</taxon>
        <taxon>Actinopterygii</taxon>
        <taxon>Neopterygii</taxon>
        <taxon>Teleostei</taxon>
        <taxon>Clupei</taxon>
        <taxon>Clupeiformes</taxon>
        <taxon>Clupeoidei</taxon>
        <taxon>Clupeidae</taxon>
        <taxon>Clupea</taxon>
    </lineage>
</organism>